<evidence type="ECO:0000313" key="2">
    <source>
        <dbReference type="EMBL" id="OJG16639.1"/>
    </source>
</evidence>
<dbReference type="GO" id="GO:0003676">
    <property type="term" value="F:nucleic acid binding"/>
    <property type="evidence" value="ECO:0007669"/>
    <property type="project" value="InterPro"/>
</dbReference>
<dbReference type="AlphaFoldDB" id="A0A1L8RA64"/>
<dbReference type="Gene3D" id="2.40.50.140">
    <property type="entry name" value="Nucleic acid-binding proteins"/>
    <property type="match status" value="1"/>
</dbReference>
<feature type="domain" description="CSD" evidence="1">
    <location>
        <begin position="1"/>
        <end position="65"/>
    </location>
</feature>
<dbReference type="PROSITE" id="PS51857">
    <property type="entry name" value="CSD_2"/>
    <property type="match status" value="1"/>
</dbReference>
<accession>A0A1L8RA64</accession>
<evidence type="ECO:0000313" key="3">
    <source>
        <dbReference type="Proteomes" id="UP000182835"/>
    </source>
</evidence>
<dbReference type="RefSeq" id="WP_071863600.1">
    <property type="nucleotide sequence ID" value="NZ_JBHLVQ010000015.1"/>
</dbReference>
<name>A0A1L8RA64_9ENTE</name>
<dbReference type="PRINTS" id="PR00050">
    <property type="entry name" value="COLDSHOCK"/>
</dbReference>
<protein>
    <submittedName>
        <fullName evidence="2">Cold shock protein CspA</fullName>
    </submittedName>
</protein>
<gene>
    <name evidence="2" type="ORF">RU96_GL000106</name>
</gene>
<comment type="caution">
    <text evidence="2">The sequence shown here is derived from an EMBL/GenBank/DDBJ whole genome shotgun (WGS) entry which is preliminary data.</text>
</comment>
<dbReference type="EMBL" id="JXKG01000001">
    <property type="protein sequence ID" value="OJG16639.1"/>
    <property type="molecule type" value="Genomic_DNA"/>
</dbReference>
<dbReference type="InterPro" id="IPR012156">
    <property type="entry name" value="Cold_shock_CspA"/>
</dbReference>
<proteinExistence type="predicted"/>
<evidence type="ECO:0000259" key="1">
    <source>
        <dbReference type="PROSITE" id="PS51857"/>
    </source>
</evidence>
<dbReference type="STRING" id="317010.RU96_GL000106"/>
<dbReference type="OrthoDB" id="9805039at2"/>
<reference evidence="2 3" key="1">
    <citation type="submission" date="2014-12" db="EMBL/GenBank/DDBJ databases">
        <title>Draft genome sequences of 29 type strains of Enterococci.</title>
        <authorList>
            <person name="Zhong Z."/>
            <person name="Sun Z."/>
            <person name="Liu W."/>
            <person name="Zhang W."/>
            <person name="Zhang H."/>
        </authorList>
    </citation>
    <scope>NUCLEOTIDE SEQUENCE [LARGE SCALE GENOMIC DNA]</scope>
    <source>
        <strain evidence="2 3">DSM 21207</strain>
    </source>
</reference>
<dbReference type="SUPFAM" id="SSF50249">
    <property type="entry name" value="Nucleic acid-binding proteins"/>
    <property type="match status" value="1"/>
</dbReference>
<dbReference type="InterPro" id="IPR002059">
    <property type="entry name" value="CSP_DNA-bd"/>
</dbReference>
<dbReference type="Proteomes" id="UP000182835">
    <property type="component" value="Unassembled WGS sequence"/>
</dbReference>
<dbReference type="Pfam" id="PF00313">
    <property type="entry name" value="CSD"/>
    <property type="match status" value="1"/>
</dbReference>
<organism evidence="2 3">
    <name type="scientific">Enterococcus canintestini</name>
    <dbReference type="NCBI Taxonomy" id="317010"/>
    <lineage>
        <taxon>Bacteria</taxon>
        <taxon>Bacillati</taxon>
        <taxon>Bacillota</taxon>
        <taxon>Bacilli</taxon>
        <taxon>Lactobacillales</taxon>
        <taxon>Enterococcaceae</taxon>
        <taxon>Enterococcus</taxon>
    </lineage>
</organism>
<sequence>MEGQVKSFNEKGGYGFLENEHHQVMFVYRDDIISPADKILLDDQKVVYDVVTNKNGQKKAVNVKVVDKT</sequence>
<dbReference type="PIRSF" id="PIRSF002599">
    <property type="entry name" value="Cold_shock_A"/>
    <property type="match status" value="1"/>
</dbReference>
<dbReference type="InterPro" id="IPR012340">
    <property type="entry name" value="NA-bd_OB-fold"/>
</dbReference>